<feature type="domain" description="DUF3817" evidence="7">
    <location>
        <begin position="7"/>
        <end position="93"/>
    </location>
</feature>
<organism evidence="8 9">
    <name type="scientific">Citricoccus muralis</name>
    <dbReference type="NCBI Taxonomy" id="169134"/>
    <lineage>
        <taxon>Bacteria</taxon>
        <taxon>Bacillati</taxon>
        <taxon>Actinomycetota</taxon>
        <taxon>Actinomycetes</taxon>
        <taxon>Micrococcales</taxon>
        <taxon>Micrococcaceae</taxon>
        <taxon>Citricoccus</taxon>
    </lineage>
</organism>
<feature type="transmembrane region" description="Helical" evidence="6">
    <location>
        <begin position="127"/>
        <end position="148"/>
    </location>
</feature>
<evidence type="ECO:0000256" key="2">
    <source>
        <dbReference type="ARBA" id="ARBA00022475"/>
    </source>
</evidence>
<dbReference type="PANTHER" id="PTHR40077:SF1">
    <property type="entry name" value="MEMBRANE PROTEIN"/>
    <property type="match status" value="1"/>
</dbReference>
<keyword evidence="2" id="KW-1003">Cell membrane</keyword>
<evidence type="ECO:0000313" key="8">
    <source>
        <dbReference type="EMBL" id="WFP16850.1"/>
    </source>
</evidence>
<evidence type="ECO:0000256" key="1">
    <source>
        <dbReference type="ARBA" id="ARBA00004651"/>
    </source>
</evidence>
<dbReference type="RefSeq" id="WP_278157955.1">
    <property type="nucleotide sequence ID" value="NZ_CP121252.1"/>
</dbReference>
<sequence>MFRTPHTLFRTLAIAEAGSWTLLIAGLILRASLGWDLAVTLGGGIHGFVFLSYATTAVLVSKNQRWSPKAAALAIGSAVVPYATVPVERWLTRRGLLDGAWRRTATDDPRDRSWHDRLMRVVLTHPVLSGVVALAAVVVVYVVLLMLGSPLDAIRGEG</sequence>
<reference evidence="8 9" key="1">
    <citation type="submission" date="2023-04" db="EMBL/GenBank/DDBJ databases">
        <title>Funneling lignin-derived compounds into biodiesel using alkali-halophilic Citricoccus sp. P2.</title>
        <authorList>
            <person name="Luo C.-B."/>
        </authorList>
    </citation>
    <scope>NUCLEOTIDE SEQUENCE [LARGE SCALE GENOMIC DNA]</scope>
    <source>
        <strain evidence="8 9">P2</strain>
    </source>
</reference>
<comment type="subcellular location">
    <subcellularLocation>
        <location evidence="1">Cell membrane</location>
        <topology evidence="1">Multi-pass membrane protein</topology>
    </subcellularLocation>
</comment>
<evidence type="ECO:0000256" key="4">
    <source>
        <dbReference type="ARBA" id="ARBA00022989"/>
    </source>
</evidence>
<keyword evidence="4 6" id="KW-1133">Transmembrane helix</keyword>
<keyword evidence="9" id="KW-1185">Reference proteome</keyword>
<dbReference type="InterPro" id="IPR023845">
    <property type="entry name" value="DUF3817_TM"/>
</dbReference>
<feature type="transmembrane region" description="Helical" evidence="6">
    <location>
        <begin position="37"/>
        <end position="60"/>
    </location>
</feature>
<dbReference type="PANTHER" id="PTHR40077">
    <property type="entry name" value="MEMBRANE PROTEIN-RELATED"/>
    <property type="match status" value="1"/>
</dbReference>
<proteinExistence type="predicted"/>
<dbReference type="NCBIfam" id="TIGR03954">
    <property type="entry name" value="integ_memb_HG"/>
    <property type="match status" value="1"/>
</dbReference>
<evidence type="ECO:0000256" key="5">
    <source>
        <dbReference type="ARBA" id="ARBA00023136"/>
    </source>
</evidence>
<name>A0ABY8H6S6_9MICC</name>
<evidence type="ECO:0000259" key="7">
    <source>
        <dbReference type="Pfam" id="PF12823"/>
    </source>
</evidence>
<gene>
    <name evidence="8" type="ORF">P8192_01595</name>
</gene>
<keyword evidence="5 6" id="KW-0472">Membrane</keyword>
<accession>A0ABY8H6S6</accession>
<protein>
    <submittedName>
        <fullName evidence="8">DUF3817 domain-containing protein</fullName>
    </submittedName>
</protein>
<keyword evidence="3 6" id="KW-0812">Transmembrane</keyword>
<evidence type="ECO:0000313" key="9">
    <source>
        <dbReference type="Proteomes" id="UP001219037"/>
    </source>
</evidence>
<dbReference type="Pfam" id="PF12823">
    <property type="entry name" value="DUF3817"/>
    <property type="match status" value="1"/>
</dbReference>
<evidence type="ECO:0000256" key="3">
    <source>
        <dbReference type="ARBA" id="ARBA00022692"/>
    </source>
</evidence>
<feature type="transmembrane region" description="Helical" evidence="6">
    <location>
        <begin position="12"/>
        <end position="31"/>
    </location>
</feature>
<evidence type="ECO:0000256" key="6">
    <source>
        <dbReference type="SAM" id="Phobius"/>
    </source>
</evidence>
<dbReference type="EMBL" id="CP121252">
    <property type="protein sequence ID" value="WFP16850.1"/>
    <property type="molecule type" value="Genomic_DNA"/>
</dbReference>
<dbReference type="Proteomes" id="UP001219037">
    <property type="component" value="Chromosome"/>
</dbReference>